<reference evidence="2 3" key="1">
    <citation type="submission" date="2020-02" db="EMBL/GenBank/DDBJ databases">
        <authorList>
            <person name="Chen W.-M."/>
        </authorList>
    </citation>
    <scope>NUCLEOTIDE SEQUENCE [LARGE SCALE GENOMIC DNA]</scope>
    <source>
        <strain evidence="2 3">KDG-16</strain>
    </source>
</reference>
<dbReference type="EMBL" id="JAAJBT010000007">
    <property type="protein sequence ID" value="NHM02715.1"/>
    <property type="molecule type" value="Genomic_DNA"/>
</dbReference>
<gene>
    <name evidence="2" type="ORF">G4D72_11415</name>
</gene>
<evidence type="ECO:0000313" key="2">
    <source>
        <dbReference type="EMBL" id="NHM02715.1"/>
    </source>
</evidence>
<keyword evidence="3" id="KW-1185">Reference proteome</keyword>
<feature type="chain" id="PRO_5045774780" evidence="1">
    <location>
        <begin position="19"/>
        <end position="322"/>
    </location>
</feature>
<evidence type="ECO:0000256" key="1">
    <source>
        <dbReference type="SAM" id="SignalP"/>
    </source>
</evidence>
<protein>
    <submittedName>
        <fullName evidence="2">Uncharacterized protein</fullName>
    </submittedName>
</protein>
<proteinExistence type="predicted"/>
<sequence>MKKIYYFVLFLLSNIAIGQTVVKEFSAYGNLNGSNLVCLMSDNTLWIGNGIDSWTKLDTSQLPKDVAIKIIGSKSNLNFDYSKTDLIVILEDNTIWNLEDGYSKWVKLQTNNLPTNSKIKCFRTYTKETGLSFVLDTVLVLILEDNSVWWSDGELNWEKITDVGLPNGYNIEAFNSYQKPRMYDTETRIFVTLSDSSFWWITAGEKNWKKLETKNYPTDKSIVQTEAYMKVGLGGGEGRIVSLFNDNTLMWMSARDCKWIPFETKELPIGVKIKKMNVFTKYVFSGTGTRLVVLLENNEFWTWTQESKKWSKIANEGLPITN</sequence>
<keyword evidence="1" id="KW-0732">Signal</keyword>
<dbReference type="RefSeq" id="WP_166077843.1">
    <property type="nucleotide sequence ID" value="NZ_JAAJBT010000007.1"/>
</dbReference>
<accession>A0ABX0I6B0</accession>
<name>A0ABX0I6B0_9FLAO</name>
<organism evidence="2 3">
    <name type="scientific">Flavobacterium difficile</name>
    <dbReference type="NCBI Taxonomy" id="2709659"/>
    <lineage>
        <taxon>Bacteria</taxon>
        <taxon>Pseudomonadati</taxon>
        <taxon>Bacteroidota</taxon>
        <taxon>Flavobacteriia</taxon>
        <taxon>Flavobacteriales</taxon>
        <taxon>Flavobacteriaceae</taxon>
        <taxon>Flavobacterium</taxon>
    </lineage>
</organism>
<dbReference type="Proteomes" id="UP000800984">
    <property type="component" value="Unassembled WGS sequence"/>
</dbReference>
<comment type="caution">
    <text evidence="2">The sequence shown here is derived from an EMBL/GenBank/DDBJ whole genome shotgun (WGS) entry which is preliminary data.</text>
</comment>
<evidence type="ECO:0000313" key="3">
    <source>
        <dbReference type="Proteomes" id="UP000800984"/>
    </source>
</evidence>
<feature type="signal peptide" evidence="1">
    <location>
        <begin position="1"/>
        <end position="18"/>
    </location>
</feature>